<gene>
    <name evidence="2" type="ORF">ENF18_08510</name>
</gene>
<dbReference type="Proteomes" id="UP000885847">
    <property type="component" value="Unassembled WGS sequence"/>
</dbReference>
<comment type="caution">
    <text evidence="2">The sequence shown here is derived from an EMBL/GenBank/DDBJ whole genome shotgun (WGS) entry which is preliminary data.</text>
</comment>
<evidence type="ECO:0000256" key="1">
    <source>
        <dbReference type="SAM" id="MobiDB-lite"/>
    </source>
</evidence>
<evidence type="ECO:0000313" key="2">
    <source>
        <dbReference type="EMBL" id="HDI83813.1"/>
    </source>
</evidence>
<feature type="region of interest" description="Disordered" evidence="1">
    <location>
        <begin position="230"/>
        <end position="257"/>
    </location>
</feature>
<dbReference type="EMBL" id="DQWE01000397">
    <property type="protein sequence ID" value="HDI83813.1"/>
    <property type="molecule type" value="Genomic_DNA"/>
</dbReference>
<dbReference type="AlphaFoldDB" id="A0A7C0VC55"/>
<sequence length="978" mass="108143">MSIILLLGLTYNTPSIDGVIGSDWGSDEVVAFNRVATNWAGNSLDSLFLTFDSESLYIGIKGTFSSSSGNCVLVYIDRDFGNDDTTGGFNNRWDFSDESGNLDQSISGSVPANVPVSGFYADFILGSKDENSVDPGIYSDYAGLRELKFLSRTDFPWLNTAHIVVNDSVFEAAIPWNSLYPKGIISHAKIGIFAIIKNWSGDYISNQCLPQDSTTTTIDTILVIPIDSDGNAQPDSGISPSNISYRESPEEQTYHTPKLDGNVQLGTYDWPLQSFITENTQSTNWAGNSLDSLFVTFDRYYLYIGIDGEIQASNNGCLVYIDRDFSSSDTIGFNGKGDLSDNTGTLDNSITGNMPDSIEIPGFCADLVAGETNARSTSIIESPNDSTGIRTIENSTDFGWYSATIRITPGGDMEMAIPWNTIFSRGYGYVDTGAVLSIFTVIKSGDGDYISNQALPEDPTTDYINYVLVLPVDPDSNGIPDMGITPTSQFYIQSTPYIMFSDSTEPPRNKINHLDSLKVWIYADTSCDSVIFKLTVEGSGTGYYRASFIDPSSNTNPVAIVGRDTFECNWYAVVPAESLEYQNTIIGEALGIDLAENDTVYSGHFKGKYRRAYVRSGISKNKTNPFHTLRTDCSMEDWRTNEVLGTDNPCTFNFTYDSLYFYVNWNGFNPDMQKMNIAFDIDPGTNSGDTAVWSGARFTGNNLPDYVVQLDATSSVPEVFVSKATANKTWETASDSSTWVNWIEKVDFGFGEVRIPRSFLEGNGEPEDTIGIFMWVENTSGDVWASFPFENDDSQDDADPLGIDVTLGYEAVYYGTDNGDSIQDYTVLSVSLLNYTIYVQNGKIYIAWECGKNYNTFLIKRNNALLSILPGNEGTYVDEPLPGSYRYEVFGELEGKLEYLFGRTVIIEEITPILQSTIVKDYLIINGMDNFNYTIYDITGRKISQGICTGGRIDVSTLPMGIYYLRINQSLLRFGVSH</sequence>
<organism evidence="2">
    <name type="scientific">candidate division WOR-3 bacterium</name>
    <dbReference type="NCBI Taxonomy" id="2052148"/>
    <lineage>
        <taxon>Bacteria</taxon>
        <taxon>Bacteria division WOR-3</taxon>
    </lineage>
</organism>
<name>A0A7C0VC55_UNCW3</name>
<accession>A0A7C0VC55</accession>
<feature type="compositionally biased region" description="Polar residues" evidence="1">
    <location>
        <begin position="230"/>
        <end position="245"/>
    </location>
</feature>
<protein>
    <submittedName>
        <fullName evidence="2">T9SS type A sorting domain-containing protein</fullName>
    </submittedName>
</protein>
<reference evidence="2" key="1">
    <citation type="journal article" date="2020" name="mSystems">
        <title>Genome- and Community-Level Interaction Insights into Carbon Utilization and Element Cycling Functions of Hydrothermarchaeota in Hydrothermal Sediment.</title>
        <authorList>
            <person name="Zhou Z."/>
            <person name="Liu Y."/>
            <person name="Xu W."/>
            <person name="Pan J."/>
            <person name="Luo Z.H."/>
            <person name="Li M."/>
        </authorList>
    </citation>
    <scope>NUCLEOTIDE SEQUENCE [LARGE SCALE GENOMIC DNA]</scope>
    <source>
        <strain evidence="2">HyVt-102</strain>
    </source>
</reference>
<proteinExistence type="predicted"/>